<protein>
    <submittedName>
        <fullName evidence="1">DUF1819 family protein</fullName>
    </submittedName>
</protein>
<dbReference type="InterPro" id="IPR023137">
    <property type="entry name" value="BrxA_sf"/>
</dbReference>
<accession>A0A5C7FA79</accession>
<name>A0A5C7FA79_9BACT</name>
<dbReference type="Pfam" id="PF08849">
    <property type="entry name" value="BrxA"/>
    <property type="match status" value="1"/>
</dbReference>
<reference evidence="1 2" key="1">
    <citation type="submission" date="2019-08" db="EMBL/GenBank/DDBJ databases">
        <title>Lewinella sp. strain SSH13 Genome sequencing and assembly.</title>
        <authorList>
            <person name="Kim I."/>
        </authorList>
    </citation>
    <scope>NUCLEOTIDE SEQUENCE [LARGE SCALE GENOMIC DNA]</scope>
    <source>
        <strain evidence="1 2">SSH13</strain>
    </source>
</reference>
<comment type="caution">
    <text evidence="1">The sequence shown here is derived from an EMBL/GenBank/DDBJ whole genome shotgun (WGS) entry which is preliminary data.</text>
</comment>
<dbReference type="OrthoDB" id="981635at2"/>
<dbReference type="EMBL" id="VOXD01000040">
    <property type="protein sequence ID" value="TXF86308.1"/>
    <property type="molecule type" value="Genomic_DNA"/>
</dbReference>
<dbReference type="AlphaFoldDB" id="A0A5C7FA79"/>
<keyword evidence="2" id="KW-1185">Reference proteome</keyword>
<dbReference type="InterPro" id="IPR014948">
    <property type="entry name" value="BrxA"/>
</dbReference>
<dbReference type="Gene3D" id="1.10.3540.10">
    <property type="entry name" value="uncharacterized protein from magnetospirillum magneticum domain"/>
    <property type="match status" value="1"/>
</dbReference>
<gene>
    <name evidence="1" type="ORF">FUA23_19510</name>
</gene>
<organism evidence="1 2">
    <name type="scientific">Neolewinella aurantiaca</name>
    <dbReference type="NCBI Taxonomy" id="2602767"/>
    <lineage>
        <taxon>Bacteria</taxon>
        <taxon>Pseudomonadati</taxon>
        <taxon>Bacteroidota</taxon>
        <taxon>Saprospiria</taxon>
        <taxon>Saprospirales</taxon>
        <taxon>Lewinellaceae</taxon>
        <taxon>Neolewinella</taxon>
    </lineage>
</organism>
<dbReference type="Proteomes" id="UP000321907">
    <property type="component" value="Unassembled WGS sequence"/>
</dbReference>
<evidence type="ECO:0000313" key="1">
    <source>
        <dbReference type="EMBL" id="TXF86308.1"/>
    </source>
</evidence>
<dbReference type="RefSeq" id="WP_147932455.1">
    <property type="nucleotide sequence ID" value="NZ_VOXD01000040.1"/>
</dbReference>
<sequence>MKNQESNTPYPLSFTAAALLPEESATLAGLFLERQDWEEVYDEIDTNALFNRQKAATRRRLFNELSLRLRTLAGEELKLLTDGSDETRRLLLWQAVCRAYPFVGNFVRKTLRPKIKVFDYRLLHSDYQSFFREEAEQYPRLEELAESTREKIQSRLFYFLEQVGILTPGDEPSIHPLLVPTFLCTCVSAQNPTYLEFWLLSDAEINRYTTARV</sequence>
<proteinExistence type="predicted"/>
<evidence type="ECO:0000313" key="2">
    <source>
        <dbReference type="Proteomes" id="UP000321907"/>
    </source>
</evidence>